<organism evidence="2 3">
    <name type="scientific">Niabella drilacis (strain DSM 25811 / CCM 8410 / CCUG 62505 / LMG 26954 / E90)</name>
    <dbReference type="NCBI Taxonomy" id="1285928"/>
    <lineage>
        <taxon>Bacteria</taxon>
        <taxon>Pseudomonadati</taxon>
        <taxon>Bacteroidota</taxon>
        <taxon>Chitinophagia</taxon>
        <taxon>Chitinophagales</taxon>
        <taxon>Chitinophagaceae</taxon>
        <taxon>Niabella</taxon>
    </lineage>
</organism>
<dbReference type="Pfam" id="PF11188">
    <property type="entry name" value="DUF2975"/>
    <property type="match status" value="1"/>
</dbReference>
<keyword evidence="1" id="KW-0472">Membrane</keyword>
<dbReference type="InterPro" id="IPR021354">
    <property type="entry name" value="DUF2975"/>
</dbReference>
<feature type="transmembrane region" description="Helical" evidence="1">
    <location>
        <begin position="254"/>
        <end position="272"/>
    </location>
</feature>
<evidence type="ECO:0000313" key="2">
    <source>
        <dbReference type="EMBL" id="SDD57310.1"/>
    </source>
</evidence>
<evidence type="ECO:0008006" key="4">
    <source>
        <dbReference type="Google" id="ProtNLM"/>
    </source>
</evidence>
<reference evidence="3" key="1">
    <citation type="submission" date="2016-10" db="EMBL/GenBank/DDBJ databases">
        <authorList>
            <person name="Varghese N."/>
            <person name="Submissions S."/>
        </authorList>
    </citation>
    <scope>NUCLEOTIDE SEQUENCE [LARGE SCALE GENOMIC DNA]</scope>
    <source>
        <strain evidence="3">DSM 25811 / CCM 8410 / LMG 26954 / E90</strain>
    </source>
</reference>
<accession>A0A1G6VUF1</accession>
<feature type="transmembrane region" description="Helical" evidence="1">
    <location>
        <begin position="24"/>
        <end position="42"/>
    </location>
</feature>
<evidence type="ECO:0000256" key="1">
    <source>
        <dbReference type="SAM" id="Phobius"/>
    </source>
</evidence>
<gene>
    <name evidence="2" type="ORF">SAMN04487894_110159</name>
</gene>
<dbReference type="EMBL" id="FMZO01000010">
    <property type="protein sequence ID" value="SDD57310.1"/>
    <property type="molecule type" value="Genomic_DNA"/>
</dbReference>
<name>A0A1G6VUF1_NIADE</name>
<proteinExistence type="predicted"/>
<dbReference type="AlphaFoldDB" id="A0A1G6VUF1"/>
<keyword evidence="3" id="KW-1185">Reference proteome</keyword>
<keyword evidence="1" id="KW-0812">Transmembrane</keyword>
<sequence>MKYDKCDLLLQKLLQMKRLTSDKIINILLLAVISSAGLYLLIPKGLFRSGKGPTIQISDSAYMSAIIAPVAPAKTNCQVCREQEDSLKRVEELKNGKFQRDIGAPFGQLVRGSFYTDTEIRRYKGYEYPDKEPDYFFALPYWDLASADRKRGTVIYSVENKQAHINVFDYTQSKWGTRKNKPVSFKYDPGKKEILIPVSRSQYKMIRVLIIIVDIFIILLPYLFVMVGGIAGFLLSVAKGAVFTRKNIRRLKGIALVSLIVPLLILVINYSYRFIFHAYFNEYIEFKTELFYDQARNFGIAIICFSLYKAFEKGFRLQQENDLTV</sequence>
<protein>
    <recommendedName>
        <fullName evidence="4">DUF2975 domain-containing protein</fullName>
    </recommendedName>
</protein>
<dbReference type="STRING" id="1285928.SAMN04487894_110159"/>
<keyword evidence="1" id="KW-1133">Transmembrane helix</keyword>
<dbReference type="Proteomes" id="UP000198757">
    <property type="component" value="Unassembled WGS sequence"/>
</dbReference>
<feature type="transmembrane region" description="Helical" evidence="1">
    <location>
        <begin position="208"/>
        <end position="234"/>
    </location>
</feature>
<evidence type="ECO:0000313" key="3">
    <source>
        <dbReference type="Proteomes" id="UP000198757"/>
    </source>
</evidence>